<dbReference type="KEGG" id="rub:GBA63_09375"/>
<dbReference type="Gene3D" id="1.50.10.10">
    <property type="match status" value="1"/>
</dbReference>
<reference evidence="3 4" key="1">
    <citation type="submission" date="2019-10" db="EMBL/GenBank/DDBJ databases">
        <title>Rubrobacter sp nov SCSIO 52090 isolated from a deep-sea sediment in the South China Sea.</title>
        <authorList>
            <person name="Chen R.W."/>
        </authorList>
    </citation>
    <scope>NUCLEOTIDE SEQUENCE [LARGE SCALE GENOMIC DNA]</scope>
    <source>
        <strain evidence="3 4">SCSIO 52909</strain>
    </source>
</reference>
<dbReference type="PANTHER" id="PTHR31616:SF0">
    <property type="entry name" value="GLUCAN 1,4-ALPHA-GLUCOSIDASE"/>
    <property type="match status" value="1"/>
</dbReference>
<feature type="domain" description="GH15-like" evidence="1">
    <location>
        <begin position="227"/>
        <end position="594"/>
    </location>
</feature>
<keyword evidence="3" id="KW-0378">Hydrolase</keyword>
<dbReference type="GO" id="GO:0004553">
    <property type="term" value="F:hydrolase activity, hydrolyzing O-glycosyl compounds"/>
    <property type="evidence" value="ECO:0007669"/>
    <property type="project" value="TreeGrafter"/>
</dbReference>
<dbReference type="Pfam" id="PF19291">
    <property type="entry name" value="TREH_N"/>
    <property type="match status" value="1"/>
</dbReference>
<dbReference type="InterPro" id="IPR045582">
    <property type="entry name" value="Trehalase-like_N"/>
</dbReference>
<proteinExistence type="predicted"/>
<name>A0A6G8Q949_9ACTN</name>
<evidence type="ECO:0000313" key="3">
    <source>
        <dbReference type="EMBL" id="QIN82837.1"/>
    </source>
</evidence>
<dbReference type="InterPro" id="IPR011613">
    <property type="entry name" value="GH15-like"/>
</dbReference>
<dbReference type="AlphaFoldDB" id="A0A6G8Q949"/>
<evidence type="ECO:0000313" key="4">
    <source>
        <dbReference type="Proteomes" id="UP000501452"/>
    </source>
</evidence>
<dbReference type="RefSeq" id="WP_166175544.1">
    <property type="nucleotide sequence ID" value="NZ_CP045119.1"/>
</dbReference>
<organism evidence="3 4">
    <name type="scientific">Rubrobacter tropicus</name>
    <dbReference type="NCBI Taxonomy" id="2653851"/>
    <lineage>
        <taxon>Bacteria</taxon>
        <taxon>Bacillati</taxon>
        <taxon>Actinomycetota</taxon>
        <taxon>Rubrobacteria</taxon>
        <taxon>Rubrobacterales</taxon>
        <taxon>Rubrobacteraceae</taxon>
        <taxon>Rubrobacter</taxon>
    </lineage>
</organism>
<dbReference type="EMBL" id="CP045119">
    <property type="protein sequence ID" value="QIN82837.1"/>
    <property type="molecule type" value="Genomic_DNA"/>
</dbReference>
<dbReference type="PANTHER" id="PTHR31616">
    <property type="entry name" value="TREHALASE"/>
    <property type="match status" value="1"/>
</dbReference>
<accession>A0A6G8Q949</accession>
<dbReference type="InterPro" id="IPR008928">
    <property type="entry name" value="6-hairpin_glycosidase_sf"/>
</dbReference>
<sequence>MGYLPIGDHGIIGNLHTAALVGTDGTIDWLCLPAFDSPSVFCSILDDEKGGHFRLRPVEHEKSQQLYLPDSNVLLTRFLSREGMAEVIDFMPIISKPGDRSRLVRHVRAVRGSATFEVECRPAFDYARGGHHLSTGKTGAVFASASAAHTSLGLSTEVPLEKGPKGAAGATFKLGEGERATFVLSEVEEGEGPGYVFRRDDFEESLHDTLAYWRRWISGSTYSGRWREFVNRSALVLKLMVYDPTGALVAAPTMGLPERIGGERNWDYRYAWLRDAAFTLYALISIGFEDEANRFMGWLRDRCSADEDGLLQPLYGIDGRAKIQEEELNHLSGYMGSGPVRLGNAAYGQIQLDLYGAILDAAYLYNKHGAPLDYDLWQNLRRILDWLADNWRLEDEGIWEVRGGRRHFVSSKVMSWVALERAVRISRQRGLPAGNGGEGRWISERDKIYEEVMERGWNPDKGSFVQHYGSDALDASLLLMPLVKFVGPTDPRWLATLDHIQNELTYDTLVDRYRTDEAAPDGLVGDEGSFSLCSFWFVECLTQAGRLDEARLALEKMFSYANHLGLYAEEVGSSGEALGNFPQALTHLSLISAAVHLDRALG</sequence>
<dbReference type="Proteomes" id="UP000501452">
    <property type="component" value="Chromosome"/>
</dbReference>
<gene>
    <name evidence="3" type="ORF">GBA63_09375</name>
</gene>
<evidence type="ECO:0000259" key="2">
    <source>
        <dbReference type="Pfam" id="PF19291"/>
    </source>
</evidence>
<dbReference type="Pfam" id="PF00723">
    <property type="entry name" value="Glyco_hydro_15"/>
    <property type="match status" value="1"/>
</dbReference>
<dbReference type="InterPro" id="IPR012341">
    <property type="entry name" value="6hp_glycosidase-like_sf"/>
</dbReference>
<protein>
    <submittedName>
        <fullName evidence="3">Glycoside hydrolase family 15 protein</fullName>
    </submittedName>
</protein>
<dbReference type="GO" id="GO:0005975">
    <property type="term" value="P:carbohydrate metabolic process"/>
    <property type="evidence" value="ECO:0007669"/>
    <property type="project" value="InterPro"/>
</dbReference>
<feature type="domain" description="Trehalase-like N-terminal" evidence="2">
    <location>
        <begin position="5"/>
        <end position="142"/>
    </location>
</feature>
<keyword evidence="4" id="KW-1185">Reference proteome</keyword>
<evidence type="ECO:0000259" key="1">
    <source>
        <dbReference type="Pfam" id="PF00723"/>
    </source>
</evidence>
<dbReference type="SUPFAM" id="SSF48208">
    <property type="entry name" value="Six-hairpin glycosidases"/>
    <property type="match status" value="1"/>
</dbReference>